<name>A0A1E3S9J6_MYCIE</name>
<dbReference type="Proteomes" id="UP000192739">
    <property type="component" value="Unassembled WGS sequence"/>
</dbReference>
<gene>
    <name evidence="1" type="ORF">BST27_21395</name>
</gene>
<accession>A0A1E3S9J6</accession>
<comment type="caution">
    <text evidence="1">The sequence shown here is derived from an EMBL/GenBank/DDBJ whole genome shotgun (WGS) entry which is preliminary data.</text>
</comment>
<organism evidence="1 2">
    <name type="scientific">Mycobacterium intermedium</name>
    <dbReference type="NCBI Taxonomy" id="28445"/>
    <lineage>
        <taxon>Bacteria</taxon>
        <taxon>Bacillati</taxon>
        <taxon>Actinomycetota</taxon>
        <taxon>Actinomycetes</taxon>
        <taxon>Mycobacteriales</taxon>
        <taxon>Mycobacteriaceae</taxon>
        <taxon>Mycobacterium</taxon>
        <taxon>Mycobacterium simiae complex</taxon>
    </lineage>
</organism>
<dbReference type="STRING" id="28445.BHQ20_20090"/>
<evidence type="ECO:0000313" key="2">
    <source>
        <dbReference type="Proteomes" id="UP000192739"/>
    </source>
</evidence>
<proteinExistence type="predicted"/>
<protein>
    <submittedName>
        <fullName evidence="1">Uncharacterized protein</fullName>
    </submittedName>
</protein>
<reference evidence="1 2" key="1">
    <citation type="submission" date="2017-02" db="EMBL/GenBank/DDBJ databases">
        <title>The new phylogeny of genus Mycobacterium.</title>
        <authorList>
            <person name="Tortoli E."/>
            <person name="Trovato A."/>
            <person name="Cirillo D.M."/>
        </authorList>
    </citation>
    <scope>NUCLEOTIDE SEQUENCE [LARGE SCALE GENOMIC DNA]</scope>
    <source>
        <strain evidence="1 2">DSM 44049</strain>
    </source>
</reference>
<dbReference type="AlphaFoldDB" id="A0A1E3S9J6"/>
<sequence>MGLTVPGGQAIWTDADFDRMNWHDCAVHAVAFEPALPYPGRLLLDIDYIVEWISPTPPETGFSFRVSPATLVFGQAWDVSGDIDLRGFSFELSLDALERSGPDAAGAFEWTLAGHEFRLTLHATGFTQYLRSAPILSSAQRLSTGQRGGLSFAEQAYG</sequence>
<dbReference type="EMBL" id="MVHT01000069">
    <property type="protein sequence ID" value="ORA98019.1"/>
    <property type="molecule type" value="Genomic_DNA"/>
</dbReference>
<dbReference type="OrthoDB" id="7060651at2"/>
<evidence type="ECO:0000313" key="1">
    <source>
        <dbReference type="EMBL" id="ORA98019.1"/>
    </source>
</evidence>
<keyword evidence="2" id="KW-1185">Reference proteome</keyword>